<organism evidence="2 3">
    <name type="scientific">Burkholderia multivorans</name>
    <dbReference type="NCBI Taxonomy" id="87883"/>
    <lineage>
        <taxon>Bacteria</taxon>
        <taxon>Pseudomonadati</taxon>
        <taxon>Pseudomonadota</taxon>
        <taxon>Betaproteobacteria</taxon>
        <taxon>Burkholderiales</taxon>
        <taxon>Burkholderiaceae</taxon>
        <taxon>Burkholderia</taxon>
        <taxon>Burkholderia cepacia complex</taxon>
    </lineage>
</organism>
<keyword evidence="1" id="KW-0732">Signal</keyword>
<evidence type="ECO:0008006" key="4">
    <source>
        <dbReference type="Google" id="ProtNLM"/>
    </source>
</evidence>
<proteinExistence type="predicted"/>
<name>A0AB37AKZ1_9BURK</name>
<reference evidence="2 3" key="1">
    <citation type="submission" date="2018-03" db="EMBL/GenBank/DDBJ databases">
        <authorList>
            <person name="Nguyen K."/>
            <person name="Fouts D."/>
            <person name="Sutton G."/>
        </authorList>
    </citation>
    <scope>NUCLEOTIDE SEQUENCE [LARGE SCALE GENOMIC DNA]</scope>
    <source>
        <strain evidence="2 3">AU14328</strain>
    </source>
</reference>
<accession>A0AB37AKZ1</accession>
<protein>
    <recommendedName>
        <fullName evidence="4">Secreted protein</fullName>
    </recommendedName>
</protein>
<dbReference type="EMBL" id="PVFR01000082">
    <property type="protein sequence ID" value="PRE41368.1"/>
    <property type="molecule type" value="Genomic_DNA"/>
</dbReference>
<gene>
    <name evidence="2" type="ORF">C6P99_26595</name>
</gene>
<feature type="signal peptide" evidence="1">
    <location>
        <begin position="1"/>
        <end position="22"/>
    </location>
</feature>
<sequence>MKRWIKRVVAVLLSVAVGAAFADGSCQSGFTLRSYPFYDKTGAYIGMRQACAPIPCTSGYQDSTCAAPLRNGAIPQPQCQTGAGWVTVSSAVWQGSRWSDPQCSYSAQPQCPAGFDTSVPSSWTGSGWTQPECVKFTPPPPVVIDPDVACTAAASSHKLSAFDMQVFNSIEQTLTRDAPFQQKTQWRDWSTLPGVNPDWPYGIAGYKGDKVFTGTWTGPWYNKQLACTQQNSWATYCYVNPSNGAVDFLWVNTAGAGNGQCNH</sequence>
<dbReference type="Proteomes" id="UP000237811">
    <property type="component" value="Unassembled WGS sequence"/>
</dbReference>
<dbReference type="AlphaFoldDB" id="A0AB37AKZ1"/>
<feature type="chain" id="PRO_5044187095" description="Secreted protein" evidence="1">
    <location>
        <begin position="23"/>
        <end position="263"/>
    </location>
</feature>
<evidence type="ECO:0000256" key="1">
    <source>
        <dbReference type="SAM" id="SignalP"/>
    </source>
</evidence>
<evidence type="ECO:0000313" key="3">
    <source>
        <dbReference type="Proteomes" id="UP000237811"/>
    </source>
</evidence>
<evidence type="ECO:0000313" key="2">
    <source>
        <dbReference type="EMBL" id="PRE41368.1"/>
    </source>
</evidence>
<comment type="caution">
    <text evidence="2">The sequence shown here is derived from an EMBL/GenBank/DDBJ whole genome shotgun (WGS) entry which is preliminary data.</text>
</comment>